<dbReference type="InterPro" id="IPR017737">
    <property type="entry name" value="TssE1-like"/>
</dbReference>
<accession>I3TRV0</accession>
<dbReference type="Proteomes" id="UP000005258">
    <property type="component" value="Plasmid pTM1"/>
</dbReference>
<dbReference type="InterPro" id="IPR007048">
    <property type="entry name" value="IraD/Gp25-like"/>
</dbReference>
<sequence>MMPAGRSSAGGRREAGSVRMSILDRLLVDDERLAPDDRFTVEAFREGLRRDLEDLLNTRRRPVGWGAKLPEVETALTNYGIADFTAQPVSSDDDRERLRAGIEAAIRQAEPRFRAVAVHLLDNSEAGDRTLRLRIDALVAAEPAPEPMSFDGVVDPADRGVRVTATSDGGLI</sequence>
<dbReference type="Gene3D" id="3.10.450.40">
    <property type="match status" value="1"/>
</dbReference>
<dbReference type="KEGG" id="tmo:TMO_a0085"/>
<evidence type="ECO:0000313" key="3">
    <source>
        <dbReference type="Proteomes" id="UP000005258"/>
    </source>
</evidence>
<geneLocation type="plasmid" evidence="2 3">
    <name>pTM1</name>
</geneLocation>
<dbReference type="SUPFAM" id="SSF160719">
    <property type="entry name" value="gpW/gp25-like"/>
    <property type="match status" value="1"/>
</dbReference>
<evidence type="ECO:0000313" key="2">
    <source>
        <dbReference type="EMBL" id="AFK55488.1"/>
    </source>
</evidence>
<dbReference type="PANTHER" id="PTHR38595">
    <property type="entry name" value="CYTOPLASMIC PROTEIN-RELATED"/>
    <property type="match status" value="1"/>
</dbReference>
<reference evidence="2 3" key="1">
    <citation type="journal article" date="2012" name="J. Am. Chem. Soc.">
        <title>Bacterial biosynthesis and maturation of the didemnin anti-cancer agents.</title>
        <authorList>
            <person name="Xu Y."/>
            <person name="Kersten R.D."/>
            <person name="Nam S.J."/>
            <person name="Lu L."/>
            <person name="Al-Suwailem A.M."/>
            <person name="Zheng H."/>
            <person name="Fenical W."/>
            <person name="Dorrestein P.C."/>
            <person name="Moore B.S."/>
            <person name="Qian P.Y."/>
        </authorList>
    </citation>
    <scope>NUCLEOTIDE SEQUENCE [LARGE SCALE GENOMIC DNA]</scope>
    <source>
        <strain evidence="2 3">KA081020-065</strain>
    </source>
</reference>
<dbReference type="NCBIfam" id="TIGR03357">
    <property type="entry name" value="VI_zyme"/>
    <property type="match status" value="1"/>
</dbReference>
<keyword evidence="2" id="KW-0614">Plasmid</keyword>
<dbReference type="EMBL" id="CP003237">
    <property type="protein sequence ID" value="AFK55488.1"/>
    <property type="molecule type" value="Genomic_DNA"/>
</dbReference>
<keyword evidence="3" id="KW-1185">Reference proteome</keyword>
<dbReference type="Pfam" id="PF04965">
    <property type="entry name" value="GPW_gp25"/>
    <property type="match status" value="1"/>
</dbReference>
<dbReference type="PANTHER" id="PTHR38595:SF1">
    <property type="entry name" value="TYPE VI SECRETION SYSTEM COMPONENT TSSE1"/>
    <property type="match status" value="1"/>
</dbReference>
<evidence type="ECO:0000259" key="1">
    <source>
        <dbReference type="Pfam" id="PF04965"/>
    </source>
</evidence>
<organism evidence="2 3">
    <name type="scientific">Tistrella mobilis (strain KA081020-065)</name>
    <dbReference type="NCBI Taxonomy" id="1110502"/>
    <lineage>
        <taxon>Bacteria</taxon>
        <taxon>Pseudomonadati</taxon>
        <taxon>Pseudomonadota</taxon>
        <taxon>Alphaproteobacteria</taxon>
        <taxon>Geminicoccales</taxon>
        <taxon>Geminicoccaceae</taxon>
        <taxon>Tistrella</taxon>
    </lineage>
</organism>
<proteinExistence type="predicted"/>
<name>I3TRV0_TISMK</name>
<dbReference type="HOGENOM" id="CLU_102944_1_0_5"/>
<protein>
    <submittedName>
        <fullName evidence="2">Type VI secretion system protein ImpF</fullName>
    </submittedName>
</protein>
<dbReference type="InterPro" id="IPR053176">
    <property type="entry name" value="T6SS_TssE1-like"/>
</dbReference>
<gene>
    <name evidence="2" type="ordered locus">TMO_a0085</name>
</gene>
<dbReference type="AlphaFoldDB" id="I3TRV0"/>
<feature type="domain" description="IraD/Gp25-like" evidence="1">
    <location>
        <begin position="44"/>
        <end position="143"/>
    </location>
</feature>